<comment type="caution">
    <text evidence="2">The sequence shown here is derived from an EMBL/GenBank/DDBJ whole genome shotgun (WGS) entry which is preliminary data.</text>
</comment>
<gene>
    <name evidence="2" type="ORF">ABXZ36_02780</name>
</gene>
<accession>A0ABV2SS75</accession>
<feature type="transmembrane region" description="Helical" evidence="1">
    <location>
        <begin position="119"/>
        <end position="137"/>
    </location>
</feature>
<reference evidence="2 3" key="1">
    <citation type="submission" date="2024-07" db="EMBL/GenBank/DDBJ databases">
        <title>The genome sequence of type strain Sediminicola arcticus GDMCC 1.2805.</title>
        <authorList>
            <person name="Liu Y."/>
        </authorList>
    </citation>
    <scope>NUCLEOTIDE SEQUENCE [LARGE SCALE GENOMIC DNA]</scope>
    <source>
        <strain evidence="2 3">GDMCC 1.2805</strain>
    </source>
</reference>
<feature type="transmembrane region" description="Helical" evidence="1">
    <location>
        <begin position="92"/>
        <end position="113"/>
    </location>
</feature>
<dbReference type="Proteomes" id="UP001549799">
    <property type="component" value="Unassembled WGS sequence"/>
</dbReference>
<evidence type="ECO:0000313" key="2">
    <source>
        <dbReference type="EMBL" id="MET6989567.1"/>
    </source>
</evidence>
<proteinExistence type="predicted"/>
<sequence>MMNLNQDQIQELYTFTRKHFVEHYDLQTEMVDHLANGIELQWKQTPTLTFHEALNKEFKKFGIFGFQDVISERVKAMEKRYRAIIWRFYREYFTLPKVVLTLFLTMIYFSLLRVMTQEMVYYFFVANSAGLMIPLFISSIRYRKKLNAKPRKWMMEEMIFNQMGLFNLGILPLHLLNLNLLSHRFVHNQWFLLALSFFLTCYILLFYIIAFIIPTKAEQLLSETYPEYKLA</sequence>
<dbReference type="RefSeq" id="WP_354613941.1">
    <property type="nucleotide sequence ID" value="NZ_JBEXAE010000001.1"/>
</dbReference>
<dbReference type="EMBL" id="JBEXAE010000001">
    <property type="protein sequence ID" value="MET6989567.1"/>
    <property type="molecule type" value="Genomic_DNA"/>
</dbReference>
<organism evidence="2 3">
    <name type="scientific">Sediminicola arcticus</name>
    <dbReference type="NCBI Taxonomy" id="1574308"/>
    <lineage>
        <taxon>Bacteria</taxon>
        <taxon>Pseudomonadati</taxon>
        <taxon>Bacteroidota</taxon>
        <taxon>Flavobacteriia</taxon>
        <taxon>Flavobacteriales</taxon>
        <taxon>Flavobacteriaceae</taxon>
        <taxon>Sediminicola</taxon>
    </lineage>
</organism>
<evidence type="ECO:0000313" key="3">
    <source>
        <dbReference type="Proteomes" id="UP001549799"/>
    </source>
</evidence>
<keyword evidence="3" id="KW-1185">Reference proteome</keyword>
<name>A0ABV2SS75_9FLAO</name>
<protein>
    <submittedName>
        <fullName evidence="2">Uncharacterized protein</fullName>
    </submittedName>
</protein>
<keyword evidence="1" id="KW-1133">Transmembrane helix</keyword>
<keyword evidence="1" id="KW-0472">Membrane</keyword>
<feature type="transmembrane region" description="Helical" evidence="1">
    <location>
        <begin position="158"/>
        <end position="178"/>
    </location>
</feature>
<feature type="transmembrane region" description="Helical" evidence="1">
    <location>
        <begin position="190"/>
        <end position="213"/>
    </location>
</feature>
<evidence type="ECO:0000256" key="1">
    <source>
        <dbReference type="SAM" id="Phobius"/>
    </source>
</evidence>
<keyword evidence="1" id="KW-0812">Transmembrane</keyword>